<accession>A0AA35Y0S9</accession>
<dbReference type="Proteomes" id="UP001177003">
    <property type="component" value="Chromosome 0"/>
</dbReference>
<evidence type="ECO:0000313" key="2">
    <source>
        <dbReference type="Proteomes" id="UP001177003"/>
    </source>
</evidence>
<dbReference type="AlphaFoldDB" id="A0AA35Y0S9"/>
<keyword evidence="2" id="KW-1185">Reference proteome</keyword>
<organism evidence="1 2">
    <name type="scientific">Lactuca saligna</name>
    <name type="common">Willowleaf lettuce</name>
    <dbReference type="NCBI Taxonomy" id="75948"/>
    <lineage>
        <taxon>Eukaryota</taxon>
        <taxon>Viridiplantae</taxon>
        <taxon>Streptophyta</taxon>
        <taxon>Embryophyta</taxon>
        <taxon>Tracheophyta</taxon>
        <taxon>Spermatophyta</taxon>
        <taxon>Magnoliopsida</taxon>
        <taxon>eudicotyledons</taxon>
        <taxon>Gunneridae</taxon>
        <taxon>Pentapetalae</taxon>
        <taxon>asterids</taxon>
        <taxon>campanulids</taxon>
        <taxon>Asterales</taxon>
        <taxon>Asteraceae</taxon>
        <taxon>Cichorioideae</taxon>
        <taxon>Cichorieae</taxon>
        <taxon>Lactucinae</taxon>
        <taxon>Lactuca</taxon>
    </lineage>
</organism>
<proteinExistence type="predicted"/>
<dbReference type="InterPro" id="IPR006502">
    <property type="entry name" value="PDDEXK-like"/>
</dbReference>
<evidence type="ECO:0000313" key="1">
    <source>
        <dbReference type="EMBL" id="CAI9260505.1"/>
    </source>
</evidence>
<dbReference type="Pfam" id="PF04720">
    <property type="entry name" value="PDDEXK_6"/>
    <property type="match status" value="1"/>
</dbReference>
<protein>
    <submittedName>
        <fullName evidence="1">Uncharacterized protein</fullName>
    </submittedName>
</protein>
<dbReference type="PANTHER" id="PTHR31579">
    <property type="entry name" value="OS03G0796600 PROTEIN"/>
    <property type="match status" value="1"/>
</dbReference>
<dbReference type="EMBL" id="OX465086">
    <property type="protein sequence ID" value="CAI9260505.1"/>
    <property type="molecule type" value="Genomic_DNA"/>
</dbReference>
<reference evidence="1" key="1">
    <citation type="submission" date="2023-04" db="EMBL/GenBank/DDBJ databases">
        <authorList>
            <person name="Vijverberg K."/>
            <person name="Xiong W."/>
            <person name="Schranz E."/>
        </authorList>
    </citation>
    <scope>NUCLEOTIDE SEQUENCE</scope>
</reference>
<name>A0AA35Y0S9_LACSI</name>
<dbReference type="PANTHER" id="PTHR31579:SF14">
    <property type="entry name" value="RNA POLYMERASE SUBUNIT BETA-BETA PROTEIN, PUTATIVE (DUF506)-RELATED"/>
    <property type="match status" value="1"/>
</dbReference>
<gene>
    <name evidence="1" type="ORF">LSALG_LOCUS1337</name>
</gene>
<sequence length="440" mass="49434">MISPEMRFPADVHRFLDLSSFDLLISERLEVIPCFVSQIGFSKDLGGFLGFCASWFGDPMDERLVHVLCFYYYSHWNFVSEAQIDNLGRIFGMPLTMKIQPIDSTTPECFESVKTVPKSRLRRLFDFSSFLRGSAVADRFVAGDSQCGKDCSDEFEPSSVCLDKMVQNFIEESNEKQSVTATIKCGRHNHHQCNCVNGNNFCSSDGSEDEFDSFNCFGNSNNHSSSTDACDLLKSLVICETVSERNLLADVSKIVEKNKICKRKDEISRKIVADGLLASGYAVSVCKSRWEKTSTYPAGEYEYIEALVEGDRLIIDIDFRSEFEIARSTKSYKAKQSLKKKGMPLPPWRRADYVKSKWLSPCTRIINNTPTDNNNNNNTQSMVMNDPISDPKDPILMDEYEVIGGAEEGLKEWEPLEIKPKVPKTGGKVVSGLASVIEGN</sequence>